<proteinExistence type="predicted"/>
<dbReference type="EMBL" id="CP000431">
    <property type="protein sequence ID" value="ABG97227.1"/>
    <property type="molecule type" value="Genomic_DNA"/>
</dbReference>
<sequence length="187" mass="20660">MARRRQRFLLAAALAVMTTATALLWGGRIIYSNAPEDPLRPVDAIVVLGGENDGRVPYAVSLAEQGLARQVVISNPHDARDPSTNEGCATTDPRFTVTCVAPHPATTRGEAQFTRTLAVQNGWTSVLVVSWRYHLPRARYIFQRCFDGDLTMHAVPRSYDFSLAKWGYVYAYQTAGFVKAALQGRCL</sequence>
<accession>Q0S5F9</accession>
<feature type="domain" description="DUF218" evidence="1">
    <location>
        <begin position="43"/>
        <end position="155"/>
    </location>
</feature>
<protein>
    <recommendedName>
        <fullName evidence="1">DUF218 domain-containing protein</fullName>
    </recommendedName>
</protein>
<dbReference type="CDD" id="cd06259">
    <property type="entry name" value="YdcF-like"/>
    <property type="match status" value="1"/>
</dbReference>
<dbReference type="KEGG" id="rha:RHA1_ro05447"/>
<reference evidence="3" key="1">
    <citation type="journal article" date="2006" name="Proc. Natl. Acad. Sci. U.S.A.">
        <title>The complete genome of Rhodococcus sp. RHA1 provides insights into a catabolic powerhouse.</title>
        <authorList>
            <person name="McLeod M.P."/>
            <person name="Warren R.L."/>
            <person name="Hsiao W.W.L."/>
            <person name="Araki N."/>
            <person name="Myhre M."/>
            <person name="Fernandes C."/>
            <person name="Miyazawa D."/>
            <person name="Wong W."/>
            <person name="Lillquist A.L."/>
            <person name="Wang D."/>
            <person name="Dosanjh M."/>
            <person name="Hara H."/>
            <person name="Petrescu A."/>
            <person name="Morin R.D."/>
            <person name="Yang G."/>
            <person name="Stott J.M."/>
            <person name="Schein J.E."/>
            <person name="Shin H."/>
            <person name="Smailus D."/>
            <person name="Siddiqui A.S."/>
            <person name="Marra M.A."/>
            <person name="Jones S.J.M."/>
            <person name="Holt R."/>
            <person name="Brinkman F.S.L."/>
            <person name="Miyauchi K."/>
            <person name="Fukuda M."/>
            <person name="Davies J.E."/>
            <person name="Mohn W.W."/>
            <person name="Eltis L.D."/>
        </authorList>
    </citation>
    <scope>NUCLEOTIDE SEQUENCE [LARGE SCALE GENOMIC DNA]</scope>
    <source>
        <strain evidence="3">RHA1</strain>
    </source>
</reference>
<evidence type="ECO:0000313" key="2">
    <source>
        <dbReference type="EMBL" id="ABG97227.1"/>
    </source>
</evidence>
<evidence type="ECO:0000313" key="3">
    <source>
        <dbReference type="Proteomes" id="UP000008710"/>
    </source>
</evidence>
<dbReference type="Proteomes" id="UP000008710">
    <property type="component" value="Chromosome"/>
</dbReference>
<dbReference type="AlphaFoldDB" id="Q0S5F9"/>
<dbReference type="InterPro" id="IPR003848">
    <property type="entry name" value="DUF218"/>
</dbReference>
<name>Q0S5F9_RHOJR</name>
<organism evidence="2 3">
    <name type="scientific">Rhodococcus jostii (strain RHA1)</name>
    <dbReference type="NCBI Taxonomy" id="101510"/>
    <lineage>
        <taxon>Bacteria</taxon>
        <taxon>Bacillati</taxon>
        <taxon>Actinomycetota</taxon>
        <taxon>Actinomycetes</taxon>
        <taxon>Mycobacteriales</taxon>
        <taxon>Nocardiaceae</taxon>
        <taxon>Rhodococcus</taxon>
    </lineage>
</organism>
<evidence type="ECO:0000259" key="1">
    <source>
        <dbReference type="Pfam" id="PF02698"/>
    </source>
</evidence>
<dbReference type="Pfam" id="PF02698">
    <property type="entry name" value="DUF218"/>
    <property type="match status" value="1"/>
</dbReference>
<dbReference type="HOGENOM" id="CLU_103289_1_0_11"/>
<gene>
    <name evidence="2" type="ordered locus">RHA1_ro05447</name>
</gene>
<dbReference type="eggNOG" id="COG1434">
    <property type="taxonomic scope" value="Bacteria"/>
</dbReference>